<evidence type="ECO:0000256" key="1">
    <source>
        <dbReference type="SAM" id="MobiDB-lite"/>
    </source>
</evidence>
<comment type="caution">
    <text evidence="2">The sequence shown here is derived from an EMBL/GenBank/DDBJ whole genome shotgun (WGS) entry which is preliminary data.</text>
</comment>
<dbReference type="EMBL" id="BAAANN010000004">
    <property type="protein sequence ID" value="GAA1946071.1"/>
    <property type="molecule type" value="Genomic_DNA"/>
</dbReference>
<keyword evidence="3" id="KW-1185">Reference proteome</keyword>
<dbReference type="RefSeq" id="WP_344414395.1">
    <property type="nucleotide sequence ID" value="NZ_BAAANN010000004.1"/>
</dbReference>
<organism evidence="2 3">
    <name type="scientific">Amycolatopsis minnesotensis</name>
    <dbReference type="NCBI Taxonomy" id="337894"/>
    <lineage>
        <taxon>Bacteria</taxon>
        <taxon>Bacillati</taxon>
        <taxon>Actinomycetota</taxon>
        <taxon>Actinomycetes</taxon>
        <taxon>Pseudonocardiales</taxon>
        <taxon>Pseudonocardiaceae</taxon>
        <taxon>Amycolatopsis</taxon>
    </lineage>
</organism>
<evidence type="ECO:0000313" key="2">
    <source>
        <dbReference type="EMBL" id="GAA1946071.1"/>
    </source>
</evidence>
<gene>
    <name evidence="2" type="ORF">GCM10009754_12430</name>
</gene>
<sequence>MSWWRGTDGGVEDFDGTGPVDEDDVLPAKRQLRPVIGGVRHRARVRGLPAKGTVIRMACGFLWTVNRRKKSPHLYDCHACDEVWPESRDRPPAP</sequence>
<proteinExistence type="predicted"/>
<feature type="compositionally biased region" description="Acidic residues" evidence="1">
    <location>
        <begin position="10"/>
        <end position="24"/>
    </location>
</feature>
<feature type="region of interest" description="Disordered" evidence="1">
    <location>
        <begin position="1"/>
        <end position="24"/>
    </location>
</feature>
<protein>
    <recommendedName>
        <fullName evidence="4">DUF3039 domain-containing protein</fullName>
    </recommendedName>
</protein>
<evidence type="ECO:0000313" key="3">
    <source>
        <dbReference type="Proteomes" id="UP001501116"/>
    </source>
</evidence>
<name>A0ABP5BJQ9_9PSEU</name>
<evidence type="ECO:0008006" key="4">
    <source>
        <dbReference type="Google" id="ProtNLM"/>
    </source>
</evidence>
<reference evidence="3" key="1">
    <citation type="journal article" date="2019" name="Int. J. Syst. Evol. Microbiol.">
        <title>The Global Catalogue of Microorganisms (GCM) 10K type strain sequencing project: providing services to taxonomists for standard genome sequencing and annotation.</title>
        <authorList>
            <consortium name="The Broad Institute Genomics Platform"/>
            <consortium name="The Broad Institute Genome Sequencing Center for Infectious Disease"/>
            <person name="Wu L."/>
            <person name="Ma J."/>
        </authorList>
    </citation>
    <scope>NUCLEOTIDE SEQUENCE [LARGE SCALE GENOMIC DNA]</scope>
    <source>
        <strain evidence="3">JCM 14545</strain>
    </source>
</reference>
<dbReference type="Proteomes" id="UP001501116">
    <property type="component" value="Unassembled WGS sequence"/>
</dbReference>
<accession>A0ABP5BJQ9</accession>